<protein>
    <submittedName>
        <fullName evidence="2">Prolyl-tRNA synthetase</fullName>
    </submittedName>
</protein>
<evidence type="ECO:0000256" key="1">
    <source>
        <dbReference type="SAM" id="Phobius"/>
    </source>
</evidence>
<keyword evidence="1" id="KW-0812">Transmembrane</keyword>
<dbReference type="Proteomes" id="UP000036938">
    <property type="component" value="Unassembled WGS sequence"/>
</dbReference>
<dbReference type="AlphaFoldDB" id="A0A0L1JST3"/>
<proteinExistence type="predicted"/>
<dbReference type="Pfam" id="PF11157">
    <property type="entry name" value="DUF2937"/>
    <property type="match status" value="1"/>
</dbReference>
<keyword evidence="1" id="KW-0472">Membrane</keyword>
<name>A0A0L1JST3_9RHOB</name>
<sequence length="167" mass="17648">MIVRTLTLAGGLAGAAGLSQFPEFSQQYAQRLAGAVDELGRVVAEFDADASAVGASREEALVQLAQGGAIGAERAETMAATITRHARLSADLEALKTAGPFTRASQATRFTDTDIAARAWADYKPAVPFTFEGAVFAGVGFFGGLFALWLLFSVIAFPFRLMRRQGV</sequence>
<dbReference type="PATRIC" id="fig|1317121.7.peg.2049"/>
<evidence type="ECO:0000313" key="3">
    <source>
        <dbReference type="Proteomes" id="UP000036938"/>
    </source>
</evidence>
<dbReference type="STRING" id="1317121.ATO11_07230"/>
<gene>
    <name evidence="2" type="ORF">ATO11_07230</name>
</gene>
<keyword evidence="2" id="KW-0436">Ligase</keyword>
<dbReference type="EMBL" id="AQQZ01000003">
    <property type="protein sequence ID" value="KNG94423.1"/>
    <property type="molecule type" value="Genomic_DNA"/>
</dbReference>
<evidence type="ECO:0000313" key="2">
    <source>
        <dbReference type="EMBL" id="KNG94423.1"/>
    </source>
</evidence>
<comment type="caution">
    <text evidence="2">The sequence shown here is derived from an EMBL/GenBank/DDBJ whole genome shotgun (WGS) entry which is preliminary data.</text>
</comment>
<dbReference type="GO" id="GO:0004812">
    <property type="term" value="F:aminoacyl-tRNA ligase activity"/>
    <property type="evidence" value="ECO:0007669"/>
    <property type="project" value="UniProtKB-KW"/>
</dbReference>
<keyword evidence="1" id="KW-1133">Transmembrane helix</keyword>
<reference evidence="2 3" key="1">
    <citation type="journal article" date="2015" name="Int. J. Syst. Evol. Microbiol.">
        <title>Aestuariivita atlantica sp. nov., isolated from deep sea sediment of the Atlantic Ocean.</title>
        <authorList>
            <person name="Li G."/>
            <person name="Lai Q."/>
            <person name="Du Y."/>
            <person name="Liu X."/>
            <person name="Sun F."/>
            <person name="Shao Z."/>
        </authorList>
    </citation>
    <scope>NUCLEOTIDE SEQUENCE [LARGE SCALE GENOMIC DNA]</scope>
    <source>
        <strain evidence="2 3">22II-S11-z3</strain>
    </source>
</reference>
<organism evidence="2 3">
    <name type="scientific">Pseudaestuariivita atlantica</name>
    <dbReference type="NCBI Taxonomy" id="1317121"/>
    <lineage>
        <taxon>Bacteria</taxon>
        <taxon>Pseudomonadati</taxon>
        <taxon>Pseudomonadota</taxon>
        <taxon>Alphaproteobacteria</taxon>
        <taxon>Rhodobacterales</taxon>
        <taxon>Paracoccaceae</taxon>
        <taxon>Pseudaestuariivita</taxon>
    </lineage>
</organism>
<keyword evidence="3" id="KW-1185">Reference proteome</keyword>
<dbReference type="OrthoDB" id="193051at2"/>
<accession>A0A0L1JST3</accession>
<feature type="transmembrane region" description="Helical" evidence="1">
    <location>
        <begin position="134"/>
        <end position="159"/>
    </location>
</feature>
<dbReference type="InterPro" id="IPR022584">
    <property type="entry name" value="DUF2937"/>
</dbReference>
<keyword evidence="2" id="KW-0030">Aminoacyl-tRNA synthetase</keyword>